<evidence type="ECO:0000313" key="1">
    <source>
        <dbReference type="EMBL" id="GEB48216.1"/>
    </source>
</evidence>
<dbReference type="InterPro" id="IPR010281">
    <property type="entry name" value="DUF885"/>
</dbReference>
<dbReference type="AlphaFoldDB" id="A0A4Y3QS41"/>
<dbReference type="Proteomes" id="UP000319210">
    <property type="component" value="Unassembled WGS sequence"/>
</dbReference>
<sequence>MRGEIRSPAAPRPRINAGMTNATAPAGELLALLHRESPVTASLRGFGEYDHELPDLGEEADLARGAAAGELVRRVRSLPADPDPQEAVTRAVVVQQAEALRARVDSRLIEHTLAFPLTAPAASLLHSLPEVRPDGAEAERAYLARLAAVPGYLARAAERHRAGVAAGRLPLAHLARAAVSSLDRYLSEPAHDPLRRPELSGPRAAEREVLLAEAVRPAFARYRELVDSEVVPHGRPPHAPGLCRLPGGEAAYALLSRAHTTTDRDPDELHRTGLELIEELAAEYAEVGARAFGVGTVDEVHDRLRTDPALRWRGPEELLEAARTAVGRAERAAPGWFRRVPDGRCAVRPVPEEEAPRVTAYYRPPAPDGSRPGTYFANTHRAVERDRFTAEAVAFHEAVPGHHFQLALAQQTPGLPPLRRTADITAYTEGWALYAERLADEMGLYSDDLARLGMLAEDSARAARLVVDTGLHARGWTRQQAVGFLRAHTLLSEVDIQAETDRYIEWPGQALAYMVGRLEIQRLRSAAARALGARFDLKAFHDLVLGNGPVPLNVLADLVHGWARPDSPAHREGA</sequence>
<dbReference type="Pfam" id="PF05960">
    <property type="entry name" value="DUF885"/>
    <property type="match status" value="1"/>
</dbReference>
<proteinExistence type="predicted"/>
<keyword evidence="2" id="KW-1185">Reference proteome</keyword>
<accession>A0A4Y3QS41</accession>
<evidence type="ECO:0000313" key="2">
    <source>
        <dbReference type="Proteomes" id="UP000319210"/>
    </source>
</evidence>
<organism evidence="1 2">
    <name type="scientific">Streptomyces cacaoi</name>
    <dbReference type="NCBI Taxonomy" id="1898"/>
    <lineage>
        <taxon>Bacteria</taxon>
        <taxon>Bacillati</taxon>
        <taxon>Actinomycetota</taxon>
        <taxon>Actinomycetes</taxon>
        <taxon>Kitasatosporales</taxon>
        <taxon>Streptomycetaceae</taxon>
        <taxon>Streptomyces</taxon>
    </lineage>
</organism>
<dbReference type="PANTHER" id="PTHR33361:SF2">
    <property type="entry name" value="DUF885 DOMAIN-CONTAINING PROTEIN"/>
    <property type="match status" value="1"/>
</dbReference>
<comment type="caution">
    <text evidence="1">The sequence shown here is derived from an EMBL/GenBank/DDBJ whole genome shotgun (WGS) entry which is preliminary data.</text>
</comment>
<protein>
    <recommendedName>
        <fullName evidence="3">DUF885 domain-containing protein</fullName>
    </recommendedName>
</protein>
<dbReference type="EMBL" id="BJMM01000003">
    <property type="protein sequence ID" value="GEB48216.1"/>
    <property type="molecule type" value="Genomic_DNA"/>
</dbReference>
<evidence type="ECO:0008006" key="3">
    <source>
        <dbReference type="Google" id="ProtNLM"/>
    </source>
</evidence>
<gene>
    <name evidence="1" type="ORF">SCA03_07670</name>
</gene>
<name>A0A4Y3QS41_STRCI</name>
<reference evidence="1 2" key="1">
    <citation type="submission" date="2019-06" db="EMBL/GenBank/DDBJ databases">
        <title>Whole genome shotgun sequence of Streptomyces cacaoi subsp. cacaoi NBRC 12748.</title>
        <authorList>
            <person name="Hosoyama A."/>
            <person name="Uohara A."/>
            <person name="Ohji S."/>
            <person name="Ichikawa N."/>
        </authorList>
    </citation>
    <scope>NUCLEOTIDE SEQUENCE [LARGE SCALE GENOMIC DNA]</scope>
    <source>
        <strain evidence="1 2">NBRC 12748</strain>
    </source>
</reference>
<dbReference type="PANTHER" id="PTHR33361">
    <property type="entry name" value="GLR0591 PROTEIN"/>
    <property type="match status" value="1"/>
</dbReference>